<evidence type="ECO:0000259" key="7">
    <source>
        <dbReference type="PROSITE" id="PS51294"/>
    </source>
</evidence>
<sequence>MEFNTNFGENLALNPNFYFENPFKPKLDDVFSKESTSSNGMYPKFPNLEQFTSEGASSNPYIADPTKFYDPFDPSQTSFVGRNLKDLALYPSPTSFLFNAASGTFMHDYEDRGFLKFPSKTSFDNMDRREIPHPSSFRGFGSVSPDEVSCTSSEEIGHGMKADDGLTKKKKTLQTKRTNQDNKILVKGQWSAQEDRLLVQLVAQYGVRKWSRVAQMLPGRIGKQCRERWHNHLRPDIKKDTWSEEEDMILIQAHKEMGNRWSEIARRLPGRTENTIKNHWNATKRRQLSSRKSQNPKYKSLLQNYIKTLTSTSDHESNASTDDSPENPLSDPKEQVLGEPKDEPVLPTHHNVYDKSLNFPADYYSFGSFLNDNDQNSLELGMPLDFGNHYNELQFDAKKEMDFFEMLYQ</sequence>
<feature type="compositionally biased region" description="Basic and acidic residues" evidence="5">
    <location>
        <begin position="331"/>
        <end position="344"/>
    </location>
</feature>
<feature type="compositionally biased region" description="Polar residues" evidence="5">
    <location>
        <begin position="311"/>
        <end position="322"/>
    </location>
</feature>
<comment type="subcellular location">
    <subcellularLocation>
        <location evidence="1">Nucleus</location>
    </subcellularLocation>
</comment>
<comment type="caution">
    <text evidence="8">The sequence shown here is derived from an EMBL/GenBank/DDBJ whole genome shotgun (WGS) entry which is preliminary data.</text>
</comment>
<feature type="region of interest" description="Disordered" evidence="5">
    <location>
        <begin position="311"/>
        <end position="349"/>
    </location>
</feature>
<evidence type="ECO:0000256" key="1">
    <source>
        <dbReference type="ARBA" id="ARBA00004123"/>
    </source>
</evidence>
<dbReference type="FunFam" id="1.10.10.60:FF:000010">
    <property type="entry name" value="Transcriptional activator Myb isoform A"/>
    <property type="match status" value="1"/>
</dbReference>
<gene>
    <name evidence="8" type="ORF">RJ640_027960</name>
</gene>
<keyword evidence="2" id="KW-0677">Repeat</keyword>
<evidence type="ECO:0000259" key="6">
    <source>
        <dbReference type="PROSITE" id="PS50090"/>
    </source>
</evidence>
<dbReference type="CDD" id="cd00167">
    <property type="entry name" value="SANT"/>
    <property type="match status" value="2"/>
</dbReference>
<evidence type="ECO:0000256" key="3">
    <source>
        <dbReference type="ARBA" id="ARBA00023125"/>
    </source>
</evidence>
<accession>A0AA88QR72</accession>
<feature type="domain" description="Myb-like" evidence="6">
    <location>
        <begin position="234"/>
        <end position="284"/>
    </location>
</feature>
<dbReference type="Pfam" id="PF13921">
    <property type="entry name" value="Myb_DNA-bind_6"/>
    <property type="match status" value="1"/>
</dbReference>
<dbReference type="GO" id="GO:0005634">
    <property type="term" value="C:nucleus"/>
    <property type="evidence" value="ECO:0007669"/>
    <property type="project" value="UniProtKB-SubCell"/>
</dbReference>
<dbReference type="Proteomes" id="UP001187471">
    <property type="component" value="Unassembled WGS sequence"/>
</dbReference>
<evidence type="ECO:0000313" key="9">
    <source>
        <dbReference type="Proteomes" id="UP001187471"/>
    </source>
</evidence>
<organism evidence="8 9">
    <name type="scientific">Escallonia rubra</name>
    <dbReference type="NCBI Taxonomy" id="112253"/>
    <lineage>
        <taxon>Eukaryota</taxon>
        <taxon>Viridiplantae</taxon>
        <taxon>Streptophyta</taxon>
        <taxon>Embryophyta</taxon>
        <taxon>Tracheophyta</taxon>
        <taxon>Spermatophyta</taxon>
        <taxon>Magnoliopsida</taxon>
        <taxon>eudicotyledons</taxon>
        <taxon>Gunneridae</taxon>
        <taxon>Pentapetalae</taxon>
        <taxon>asterids</taxon>
        <taxon>campanulids</taxon>
        <taxon>Escalloniales</taxon>
        <taxon>Escalloniaceae</taxon>
        <taxon>Escallonia</taxon>
    </lineage>
</organism>
<dbReference type="PROSITE" id="PS50090">
    <property type="entry name" value="MYB_LIKE"/>
    <property type="match status" value="2"/>
</dbReference>
<evidence type="ECO:0000256" key="5">
    <source>
        <dbReference type="SAM" id="MobiDB-lite"/>
    </source>
</evidence>
<dbReference type="InterPro" id="IPR001005">
    <property type="entry name" value="SANT/Myb"/>
</dbReference>
<dbReference type="PROSITE" id="PS51294">
    <property type="entry name" value="HTH_MYB"/>
    <property type="match status" value="2"/>
</dbReference>
<dbReference type="Gene3D" id="1.10.10.60">
    <property type="entry name" value="Homeodomain-like"/>
    <property type="match status" value="2"/>
</dbReference>
<keyword evidence="9" id="KW-1185">Reference proteome</keyword>
<feature type="domain" description="Myb-like" evidence="6">
    <location>
        <begin position="182"/>
        <end position="233"/>
    </location>
</feature>
<feature type="region of interest" description="Disordered" evidence="5">
    <location>
        <begin position="270"/>
        <end position="297"/>
    </location>
</feature>
<protein>
    <recommendedName>
        <fullName evidence="10">Transcription factor MYB98</fullName>
    </recommendedName>
</protein>
<proteinExistence type="predicted"/>
<dbReference type="EMBL" id="JAVXUO010002429">
    <property type="protein sequence ID" value="KAK2973317.1"/>
    <property type="molecule type" value="Genomic_DNA"/>
</dbReference>
<dbReference type="PANTHER" id="PTHR45614:SF273">
    <property type="entry name" value="MYB DOMAIN PROTEIN 100-RELATED"/>
    <property type="match status" value="1"/>
</dbReference>
<dbReference type="InterPro" id="IPR017930">
    <property type="entry name" value="Myb_dom"/>
</dbReference>
<evidence type="ECO:0000256" key="4">
    <source>
        <dbReference type="ARBA" id="ARBA00023242"/>
    </source>
</evidence>
<feature type="domain" description="HTH myb-type" evidence="7">
    <location>
        <begin position="238"/>
        <end position="288"/>
    </location>
</feature>
<evidence type="ECO:0008006" key="10">
    <source>
        <dbReference type="Google" id="ProtNLM"/>
    </source>
</evidence>
<evidence type="ECO:0000256" key="2">
    <source>
        <dbReference type="ARBA" id="ARBA00022737"/>
    </source>
</evidence>
<reference evidence="8" key="1">
    <citation type="submission" date="2022-12" db="EMBL/GenBank/DDBJ databases">
        <title>Draft genome assemblies for two species of Escallonia (Escalloniales).</title>
        <authorList>
            <person name="Chanderbali A."/>
            <person name="Dervinis C."/>
            <person name="Anghel I."/>
            <person name="Soltis D."/>
            <person name="Soltis P."/>
            <person name="Zapata F."/>
        </authorList>
    </citation>
    <scope>NUCLEOTIDE SEQUENCE</scope>
    <source>
        <strain evidence="8">UCBG92.1500</strain>
        <tissue evidence="8">Leaf</tissue>
    </source>
</reference>
<dbReference type="SUPFAM" id="SSF46689">
    <property type="entry name" value="Homeodomain-like"/>
    <property type="match status" value="1"/>
</dbReference>
<dbReference type="AlphaFoldDB" id="A0AA88QR72"/>
<dbReference type="PANTHER" id="PTHR45614">
    <property type="entry name" value="MYB PROTEIN-RELATED"/>
    <property type="match status" value="1"/>
</dbReference>
<keyword evidence="4" id="KW-0539">Nucleus</keyword>
<dbReference type="GO" id="GO:0000978">
    <property type="term" value="F:RNA polymerase II cis-regulatory region sequence-specific DNA binding"/>
    <property type="evidence" value="ECO:0007669"/>
    <property type="project" value="TreeGrafter"/>
</dbReference>
<feature type="domain" description="HTH myb-type" evidence="7">
    <location>
        <begin position="182"/>
        <end position="237"/>
    </location>
</feature>
<dbReference type="GO" id="GO:0000981">
    <property type="term" value="F:DNA-binding transcription factor activity, RNA polymerase II-specific"/>
    <property type="evidence" value="ECO:0007669"/>
    <property type="project" value="TreeGrafter"/>
</dbReference>
<dbReference type="InterPro" id="IPR009057">
    <property type="entry name" value="Homeodomain-like_sf"/>
</dbReference>
<dbReference type="InterPro" id="IPR050560">
    <property type="entry name" value="MYB_TF"/>
</dbReference>
<keyword evidence="3" id="KW-0238">DNA-binding</keyword>
<evidence type="ECO:0000313" key="8">
    <source>
        <dbReference type="EMBL" id="KAK2973317.1"/>
    </source>
</evidence>
<name>A0AA88QR72_9ASTE</name>
<feature type="compositionally biased region" description="Polar residues" evidence="5">
    <location>
        <begin position="272"/>
        <end position="281"/>
    </location>
</feature>
<dbReference type="SMART" id="SM00717">
    <property type="entry name" value="SANT"/>
    <property type="match status" value="2"/>
</dbReference>